<organism evidence="3 4">
    <name type="scientific">Simiduia curdlanivorans</name>
    <dbReference type="NCBI Taxonomy" id="1492769"/>
    <lineage>
        <taxon>Bacteria</taxon>
        <taxon>Pseudomonadati</taxon>
        <taxon>Pseudomonadota</taxon>
        <taxon>Gammaproteobacteria</taxon>
        <taxon>Cellvibrionales</taxon>
        <taxon>Cellvibrionaceae</taxon>
        <taxon>Simiduia</taxon>
    </lineage>
</organism>
<evidence type="ECO:0000256" key="1">
    <source>
        <dbReference type="SAM" id="MobiDB-lite"/>
    </source>
</evidence>
<comment type="caution">
    <text evidence="3">The sequence shown here is derived from an EMBL/GenBank/DDBJ whole genome shotgun (WGS) entry which is preliminary data.</text>
</comment>
<keyword evidence="2" id="KW-0812">Transmembrane</keyword>
<dbReference type="Proteomes" id="UP001595840">
    <property type="component" value="Unassembled WGS sequence"/>
</dbReference>
<accession>A0ABV8V5C6</accession>
<dbReference type="InterPro" id="IPR022529">
    <property type="entry name" value="DUF3530"/>
</dbReference>
<keyword evidence="2" id="KW-0472">Membrane</keyword>
<reference evidence="4" key="1">
    <citation type="journal article" date="2019" name="Int. J. Syst. Evol. Microbiol.">
        <title>The Global Catalogue of Microorganisms (GCM) 10K type strain sequencing project: providing services to taxonomists for standard genome sequencing and annotation.</title>
        <authorList>
            <consortium name="The Broad Institute Genomics Platform"/>
            <consortium name="The Broad Institute Genome Sequencing Center for Infectious Disease"/>
            <person name="Wu L."/>
            <person name="Ma J."/>
        </authorList>
    </citation>
    <scope>NUCLEOTIDE SEQUENCE [LARGE SCALE GENOMIC DNA]</scope>
    <source>
        <strain evidence="4">CECT 8570</strain>
    </source>
</reference>
<protein>
    <submittedName>
        <fullName evidence="3">DUF3530 family protein</fullName>
    </submittedName>
</protein>
<dbReference type="Pfam" id="PF12048">
    <property type="entry name" value="DUF3530"/>
    <property type="match status" value="1"/>
</dbReference>
<feature type="compositionally biased region" description="Low complexity" evidence="1">
    <location>
        <begin position="198"/>
        <end position="218"/>
    </location>
</feature>
<feature type="region of interest" description="Disordered" evidence="1">
    <location>
        <begin position="188"/>
        <end position="255"/>
    </location>
</feature>
<dbReference type="EMBL" id="JBHSCX010000005">
    <property type="protein sequence ID" value="MFC4362097.1"/>
    <property type="molecule type" value="Genomic_DNA"/>
</dbReference>
<name>A0ABV8V5C6_9GAMM</name>
<evidence type="ECO:0000256" key="2">
    <source>
        <dbReference type="SAM" id="Phobius"/>
    </source>
</evidence>
<keyword evidence="4" id="KW-1185">Reference proteome</keyword>
<dbReference type="RefSeq" id="WP_290259126.1">
    <property type="nucleotide sequence ID" value="NZ_JAUFQG010000004.1"/>
</dbReference>
<feature type="region of interest" description="Disordered" evidence="1">
    <location>
        <begin position="70"/>
        <end position="99"/>
    </location>
</feature>
<evidence type="ECO:0000313" key="3">
    <source>
        <dbReference type="EMBL" id="MFC4362097.1"/>
    </source>
</evidence>
<feature type="transmembrane region" description="Helical" evidence="2">
    <location>
        <begin position="43"/>
        <end position="61"/>
    </location>
</feature>
<sequence>MINPRQEMWRHCTQLPVQAQVATATSAATKLVVILYREMPVRYGLLVVIMAVYLLGAWAQAQVQVPTTAPETAAAPAQEAEPVADGAAETEAEKEVASEPPIYKSRAIRDMSLVAQATPSDQVLWWPEGENQVLALFNLAISAEPVGAVLFVQDQDLHAIRPQRLQRLRLALPEFGWTTLMVTLPPPDALPVPERELPASPEPAADATASAESAATPRPETEEVFDDTSGTVASVDQLNTPEPEAPTPKAPAKPASDIVDARLAQAIRHLHDNGQFNLVLIAEGAGAVRAARLVAQMGFDGFRAVVLLDARNQLQGEAGDLVGVIAKLSVPMLDLYEDRHIADPSDVSARAVAAKRAGHEHYVSLQMPVYEPSQDRVIKRVRGFLDAHAKGVKVDNAQVIDAP</sequence>
<keyword evidence="2" id="KW-1133">Transmembrane helix</keyword>
<feature type="compositionally biased region" description="Low complexity" evidence="1">
    <location>
        <begin position="70"/>
        <end position="84"/>
    </location>
</feature>
<proteinExistence type="predicted"/>
<gene>
    <name evidence="3" type="ORF">ACFOX3_07285</name>
</gene>
<feature type="compositionally biased region" description="Polar residues" evidence="1">
    <location>
        <begin position="228"/>
        <end position="239"/>
    </location>
</feature>
<evidence type="ECO:0000313" key="4">
    <source>
        <dbReference type="Proteomes" id="UP001595840"/>
    </source>
</evidence>